<gene>
    <name evidence="1" type="ORF">UFOPK3099_03136</name>
</gene>
<sequence>MKCVVDPQHASQLTREHVTAAVHYVTFEFTPAQVAAMGDGALLEITHPAYLESVELSAFTLAQLQADLQG</sequence>
<dbReference type="AlphaFoldDB" id="A0A6J7ATS4"/>
<name>A0A6J7ATS4_9ZZZZ</name>
<dbReference type="EMBL" id="CAFAAV010000405">
    <property type="protein sequence ID" value="CAB4836374.1"/>
    <property type="molecule type" value="Genomic_DNA"/>
</dbReference>
<proteinExistence type="predicted"/>
<evidence type="ECO:0000313" key="1">
    <source>
        <dbReference type="EMBL" id="CAB4836374.1"/>
    </source>
</evidence>
<reference evidence="1" key="1">
    <citation type="submission" date="2020-05" db="EMBL/GenBank/DDBJ databases">
        <authorList>
            <person name="Chiriac C."/>
            <person name="Salcher M."/>
            <person name="Ghai R."/>
            <person name="Kavagutti S V."/>
        </authorList>
    </citation>
    <scope>NUCLEOTIDE SEQUENCE</scope>
</reference>
<protein>
    <submittedName>
        <fullName evidence="1">Unannotated protein</fullName>
    </submittedName>
</protein>
<accession>A0A6J7ATS4</accession>
<dbReference type="Pfam" id="PF12007">
    <property type="entry name" value="DUF3501"/>
    <property type="match status" value="1"/>
</dbReference>
<dbReference type="InterPro" id="IPR021890">
    <property type="entry name" value="DUF3501"/>
</dbReference>
<organism evidence="1">
    <name type="scientific">freshwater metagenome</name>
    <dbReference type="NCBI Taxonomy" id="449393"/>
    <lineage>
        <taxon>unclassified sequences</taxon>
        <taxon>metagenomes</taxon>
        <taxon>ecological metagenomes</taxon>
    </lineage>
</organism>